<dbReference type="InterPro" id="IPR050426">
    <property type="entry name" value="Glycosyltransferase_28"/>
</dbReference>
<evidence type="ECO:0000259" key="2">
    <source>
        <dbReference type="Pfam" id="PF06722"/>
    </source>
</evidence>
<keyword evidence="4" id="KW-1185">Reference proteome</keyword>
<feature type="region of interest" description="Disordered" evidence="1">
    <location>
        <begin position="192"/>
        <end position="244"/>
    </location>
</feature>
<dbReference type="EMBL" id="BSDZ01000024">
    <property type="protein sequence ID" value="GLI65652.1"/>
    <property type="molecule type" value="Genomic_DNA"/>
</dbReference>
<dbReference type="Proteomes" id="UP001165090">
    <property type="component" value="Unassembled WGS sequence"/>
</dbReference>
<name>A0ABQ5S6X1_9CHLO</name>
<dbReference type="InterPro" id="IPR010610">
    <property type="entry name" value="EryCIII-like_C"/>
</dbReference>
<proteinExistence type="predicted"/>
<gene>
    <name evidence="3" type="ORF">VaNZ11_009252</name>
</gene>
<dbReference type="PANTHER" id="PTHR48050">
    <property type="entry name" value="STEROL 3-BETA-GLUCOSYLTRANSFERASE"/>
    <property type="match status" value="1"/>
</dbReference>
<comment type="caution">
    <text evidence="3">The sequence shown here is derived from an EMBL/GenBank/DDBJ whole genome shotgun (WGS) entry which is preliminary data.</text>
</comment>
<feature type="compositionally biased region" description="Basic and acidic residues" evidence="1">
    <location>
        <begin position="199"/>
        <end position="209"/>
    </location>
</feature>
<organism evidence="3 4">
    <name type="scientific">Volvox africanus</name>
    <dbReference type="NCBI Taxonomy" id="51714"/>
    <lineage>
        <taxon>Eukaryota</taxon>
        <taxon>Viridiplantae</taxon>
        <taxon>Chlorophyta</taxon>
        <taxon>core chlorophytes</taxon>
        <taxon>Chlorophyceae</taxon>
        <taxon>CS clade</taxon>
        <taxon>Chlamydomonadales</taxon>
        <taxon>Volvocaceae</taxon>
        <taxon>Volvox</taxon>
    </lineage>
</organism>
<evidence type="ECO:0000313" key="4">
    <source>
        <dbReference type="Proteomes" id="UP001165090"/>
    </source>
</evidence>
<dbReference type="Gene3D" id="3.40.50.2000">
    <property type="entry name" value="Glycogen Phosphorylase B"/>
    <property type="match status" value="1"/>
</dbReference>
<feature type="compositionally biased region" description="Acidic residues" evidence="1">
    <location>
        <begin position="225"/>
        <end position="235"/>
    </location>
</feature>
<feature type="domain" description="Erythromycin biosynthesis protein CIII-like C-terminal" evidence="2">
    <location>
        <begin position="711"/>
        <end position="765"/>
    </location>
</feature>
<dbReference type="SUPFAM" id="SSF53756">
    <property type="entry name" value="UDP-Glycosyltransferase/glycogen phosphorylase"/>
    <property type="match status" value="1"/>
</dbReference>
<evidence type="ECO:0000256" key="1">
    <source>
        <dbReference type="SAM" id="MobiDB-lite"/>
    </source>
</evidence>
<reference evidence="3 4" key="1">
    <citation type="journal article" date="2023" name="IScience">
        <title>Expanded male sex-determining region conserved during the evolution of homothallism in the green alga Volvox.</title>
        <authorList>
            <person name="Yamamoto K."/>
            <person name="Matsuzaki R."/>
            <person name="Mahakham W."/>
            <person name="Heman W."/>
            <person name="Sekimoto H."/>
            <person name="Kawachi M."/>
            <person name="Minakuchi Y."/>
            <person name="Toyoda A."/>
            <person name="Nozaki H."/>
        </authorList>
    </citation>
    <scope>NUCLEOTIDE SEQUENCE [LARGE SCALE GENOMIC DNA]</scope>
    <source>
        <strain evidence="3 4">NIES-4468</strain>
    </source>
</reference>
<evidence type="ECO:0000313" key="3">
    <source>
        <dbReference type="EMBL" id="GLI65652.1"/>
    </source>
</evidence>
<sequence length="855" mass="93439">MTASSTISPLHICCIALGTRGDVQPVACIASHLQRTHDHVSVSFITHTAHSIWLESGVYSNLRDRVTYIASKPAGGCWTPQAPPTTPGLRSYGDPSAASKFPYVTGQEQEQGQPQGQTSVAQPDPWVIDAICNCVSAFADDMPGTPVPFPTSSSSQSPPPLRLPVPTLRTSPQSLCTMLRQRVRKLRQRLFSQSAHAQEGARRPFEGPRKQKFRGLQGPKPLYQETEEEEEEEEEEGRKPRPKQWLLEHAPSGARLQQQQRHVIVFNLFALEAYHAAEALGLPCAVAAPYMIPYRCPAAFVRMFRQELPDLYDALSWSEKLLLQQQQGLKVDEGRCYGTVAVIAAADTELAPKPIEASGRARHSRITFSEVTHWMWPLFTERWGEWRRSVLGLPALPLHRYHVETHGLESECPGGAGDNRAAHYGDGEPGDLDLCGSEEALPLDCLPPAPPLLYGFSELVVPRPPYWPDSVTACGFWQPPLEWFAGQQLPTELLEVLRAAPPPPPATAGTTAPAVPSTLGAPPLSTTEAGWCLIDFGSCGRMGFIPAPLDTLTLLDTVLHQLDMRAILLTGGWQPFHLAVAELHKTSSRRGRQLQSQQLREQELPQQQPGPPRQREQPHSVGRGKRRLEVEVELELDAGVEGPAEPLESESTVAASHLVRNTAIDDIEAAVEDPTGNGDLKPAQLPMQPQPQPQPQLPRIHLYGGDVAHQLVLPYCRLVLHHGGSGTTAAALLCGIPQVTCPFHFDQHFWAERTAHLGVASAPLHRRLLFESISTGPNLRHTSRGACAEPYASHNEVLMSNDPRVISLTAAFRDALEPSKLKVARTMAKDLAAEAGGLQTAAQVLLALAAGRQGE</sequence>
<dbReference type="PANTHER" id="PTHR48050:SF11">
    <property type="entry name" value="GLYCOSYLTRANSFERASE"/>
    <property type="match status" value="1"/>
</dbReference>
<feature type="region of interest" description="Disordered" evidence="1">
    <location>
        <begin position="145"/>
        <end position="169"/>
    </location>
</feature>
<feature type="region of interest" description="Disordered" evidence="1">
    <location>
        <begin position="587"/>
        <end position="628"/>
    </location>
</feature>
<protein>
    <recommendedName>
        <fullName evidence="2">Erythromycin biosynthesis protein CIII-like C-terminal domain-containing protein</fullName>
    </recommendedName>
</protein>
<accession>A0ABQ5S6X1</accession>
<dbReference type="Pfam" id="PF06722">
    <property type="entry name" value="EryCIII-like_C"/>
    <property type="match status" value="1"/>
</dbReference>
<feature type="compositionally biased region" description="Low complexity" evidence="1">
    <location>
        <begin position="593"/>
        <end position="607"/>
    </location>
</feature>